<dbReference type="Pfam" id="PF13145">
    <property type="entry name" value="Rotamase_2"/>
    <property type="match status" value="2"/>
</dbReference>
<evidence type="ECO:0000256" key="8">
    <source>
        <dbReference type="SAM" id="SignalP"/>
    </source>
</evidence>
<dbReference type="SUPFAM" id="SSF109998">
    <property type="entry name" value="Triger factor/SurA peptide-binding domain-like"/>
    <property type="match status" value="2"/>
</dbReference>
<keyword evidence="3 8" id="KW-0732">Signal</keyword>
<evidence type="ECO:0000256" key="2">
    <source>
        <dbReference type="ARBA" id="ARBA00013194"/>
    </source>
</evidence>
<evidence type="ECO:0000259" key="9">
    <source>
        <dbReference type="PROSITE" id="PS50198"/>
    </source>
</evidence>
<dbReference type="InterPro" id="IPR011990">
    <property type="entry name" value="TPR-like_helical_dom_sf"/>
</dbReference>
<dbReference type="EC" id="5.2.1.8" evidence="2"/>
<dbReference type="AlphaFoldDB" id="A0A9D5QBV2"/>
<protein>
    <recommendedName>
        <fullName evidence="2">peptidylprolyl isomerase</fullName>
        <ecNumber evidence="2">5.2.1.8</ecNumber>
    </recommendedName>
</protein>
<dbReference type="InterPro" id="IPR000297">
    <property type="entry name" value="PPIase_PpiC"/>
</dbReference>
<dbReference type="PANTHER" id="PTHR47245">
    <property type="entry name" value="PEPTIDYLPROLYL ISOMERASE"/>
    <property type="match status" value="1"/>
</dbReference>
<evidence type="ECO:0000256" key="7">
    <source>
        <dbReference type="SAM" id="MobiDB-lite"/>
    </source>
</evidence>
<comment type="catalytic activity">
    <reaction evidence="1">
        <text>[protein]-peptidylproline (omega=180) = [protein]-peptidylproline (omega=0)</text>
        <dbReference type="Rhea" id="RHEA:16237"/>
        <dbReference type="Rhea" id="RHEA-COMP:10747"/>
        <dbReference type="Rhea" id="RHEA-COMP:10748"/>
        <dbReference type="ChEBI" id="CHEBI:83833"/>
        <dbReference type="ChEBI" id="CHEBI:83834"/>
        <dbReference type="EC" id="5.2.1.8"/>
    </reaction>
</comment>
<dbReference type="Gene3D" id="3.10.50.40">
    <property type="match status" value="2"/>
</dbReference>
<feature type="domain" description="PpiC" evidence="9">
    <location>
        <begin position="556"/>
        <end position="645"/>
    </location>
</feature>
<dbReference type="EMBL" id="WJKJ01000065">
    <property type="protein sequence ID" value="MBD3363988.1"/>
    <property type="molecule type" value="Genomic_DNA"/>
</dbReference>
<reference evidence="10" key="1">
    <citation type="submission" date="2019-11" db="EMBL/GenBank/DDBJ databases">
        <title>Microbial mats filling the niche in hypersaline microbial mats.</title>
        <authorList>
            <person name="Wong H.L."/>
            <person name="Macleod F.I."/>
            <person name="White R.A. III"/>
            <person name="Burns B.P."/>
        </authorList>
    </citation>
    <scope>NUCLEOTIDE SEQUENCE</scope>
    <source>
        <strain evidence="10">Bin_327</strain>
    </source>
</reference>
<dbReference type="Gene3D" id="1.25.40.10">
    <property type="entry name" value="Tetratricopeptide repeat domain"/>
    <property type="match status" value="1"/>
</dbReference>
<proteinExistence type="predicted"/>
<feature type="compositionally biased region" description="Acidic residues" evidence="7">
    <location>
        <begin position="705"/>
        <end position="715"/>
    </location>
</feature>
<evidence type="ECO:0000256" key="6">
    <source>
        <dbReference type="PROSITE-ProRule" id="PRU00278"/>
    </source>
</evidence>
<dbReference type="InterPro" id="IPR027304">
    <property type="entry name" value="Trigger_fact/SurA_dom_sf"/>
</dbReference>
<dbReference type="Proteomes" id="UP000630660">
    <property type="component" value="Unassembled WGS sequence"/>
</dbReference>
<dbReference type="GO" id="GO:0003755">
    <property type="term" value="F:peptidyl-prolyl cis-trans isomerase activity"/>
    <property type="evidence" value="ECO:0007669"/>
    <property type="project" value="UniProtKB-KW"/>
</dbReference>
<dbReference type="InterPro" id="IPR050245">
    <property type="entry name" value="PrsA_foldase"/>
</dbReference>
<accession>A0A9D5QBV2</accession>
<dbReference type="PROSITE" id="PS50198">
    <property type="entry name" value="PPIC_PPIASE_2"/>
    <property type="match status" value="2"/>
</dbReference>
<name>A0A9D5QBV2_UNCW3</name>
<dbReference type="SUPFAM" id="SSF54534">
    <property type="entry name" value="FKBP-like"/>
    <property type="match status" value="2"/>
</dbReference>
<comment type="caution">
    <text evidence="10">The sequence shown here is derived from an EMBL/GenBank/DDBJ whole genome shotgun (WGS) entry which is preliminary data.</text>
</comment>
<evidence type="ECO:0000256" key="5">
    <source>
        <dbReference type="ARBA" id="ARBA00023235"/>
    </source>
</evidence>
<dbReference type="InterPro" id="IPR046357">
    <property type="entry name" value="PPIase_dom_sf"/>
</dbReference>
<evidence type="ECO:0000256" key="3">
    <source>
        <dbReference type="ARBA" id="ARBA00022729"/>
    </source>
</evidence>
<evidence type="ECO:0000256" key="4">
    <source>
        <dbReference type="ARBA" id="ARBA00023110"/>
    </source>
</evidence>
<feature type="region of interest" description="Disordered" evidence="7">
    <location>
        <begin position="691"/>
        <end position="715"/>
    </location>
</feature>
<keyword evidence="4 6" id="KW-0697">Rotamase</keyword>
<sequence>MKLRSIAVAVLITFSLVSAADVDEVLFEARRLCAVDSVATSLVYLDKQAEKDRWNEREEFLLQLEKGDIFLYYARLPVQAAKVYSGLTEEDIPKGMAGGLYYRLGLAFERGERFTKAARAYEKVITDYSDSPFYDDALSAIERCFLKNYEVRVAIVDDYPISQLELDELVSKLSPAEQKEVSTPEGRAELVDRVVYERLLKLAAAREYAPRDSTEISIKFSCRGCKPKQIMIPGEMPDEELAEQLDRMARRVYIDKLYNIEVLDKVEVTDKEKKRFLKENRDDFLIPAKYSVSELVTDSATLDSALEMLSSEVPFDSVAKTYSIVSSSSRGGNLGERSLNNLSPAIQPVVETLSVGAVSEPFWTDRGWEIIFLEDFTDSTYRSYDEVESRIADMLKRRKIQELADAALERFRASAEVKTDFSPYITEIDTTLAGDTTIIDTSYVTDTLARVAGLYVTLEDIDNYIRGLPPQVQARSQDTTFRKQVLAQYIDDLVFGHELAQHKFFLSDSFSSVIESRRRQMLVNAYIKEEVEAKAEVTDEEIEAYYKDNKKEFWEPAKVKVREIFVTDEDTAKMVYELAAEGVKFDSLAREYSEAETGERSGYVGYINKDESDKPYERQAFKTKEGNISKPIETDEGYWIISVEAKKKANQLTLEQSTGQIRQKLYNSKREAAEDALRERLMSGVEIEIFEEPEPAFEVQKPEEGTEESAEPDGE</sequence>
<gene>
    <name evidence="10" type="ORF">GF359_02115</name>
</gene>
<feature type="chain" id="PRO_5039391200" description="peptidylprolyl isomerase" evidence="8">
    <location>
        <begin position="20"/>
        <end position="715"/>
    </location>
</feature>
<organism evidence="10 11">
    <name type="scientific">candidate division WOR-3 bacterium</name>
    <dbReference type="NCBI Taxonomy" id="2052148"/>
    <lineage>
        <taxon>Bacteria</taxon>
        <taxon>Bacteria division WOR-3</taxon>
    </lineage>
</organism>
<dbReference type="PANTHER" id="PTHR47245:SF1">
    <property type="entry name" value="FOLDASE PROTEIN PRSA"/>
    <property type="match status" value="1"/>
</dbReference>
<feature type="signal peptide" evidence="8">
    <location>
        <begin position="1"/>
        <end position="19"/>
    </location>
</feature>
<evidence type="ECO:0000313" key="11">
    <source>
        <dbReference type="Proteomes" id="UP000630660"/>
    </source>
</evidence>
<evidence type="ECO:0000256" key="1">
    <source>
        <dbReference type="ARBA" id="ARBA00000971"/>
    </source>
</evidence>
<evidence type="ECO:0000313" key="10">
    <source>
        <dbReference type="EMBL" id="MBD3363988.1"/>
    </source>
</evidence>
<feature type="domain" description="PpiC" evidence="9">
    <location>
        <begin position="268"/>
        <end position="375"/>
    </location>
</feature>
<keyword evidence="5 6" id="KW-0413">Isomerase</keyword>